<name>A0A662ZIW5_9GAMM</name>
<dbReference type="Gene3D" id="1.10.10.10">
    <property type="entry name" value="Winged helix-like DNA-binding domain superfamily/Winged helix DNA-binding domain"/>
    <property type="match status" value="1"/>
</dbReference>
<dbReference type="PRINTS" id="PR00039">
    <property type="entry name" value="HTHLYSR"/>
</dbReference>
<accession>A0A662ZIW5</accession>
<keyword evidence="4" id="KW-0804">Transcription</keyword>
<evidence type="ECO:0000256" key="1">
    <source>
        <dbReference type="ARBA" id="ARBA00009437"/>
    </source>
</evidence>
<dbReference type="EMBL" id="FOXF01000041">
    <property type="protein sequence ID" value="SFP59362.1"/>
    <property type="molecule type" value="Genomic_DNA"/>
</dbReference>
<keyword evidence="3 6" id="KW-0238">DNA-binding</keyword>
<evidence type="ECO:0000256" key="4">
    <source>
        <dbReference type="ARBA" id="ARBA00023163"/>
    </source>
</evidence>
<feature type="domain" description="HTH lysR-type" evidence="5">
    <location>
        <begin position="1"/>
        <end position="58"/>
    </location>
</feature>
<dbReference type="Proteomes" id="UP000243745">
    <property type="component" value="Unassembled WGS sequence"/>
</dbReference>
<dbReference type="InterPro" id="IPR000847">
    <property type="entry name" value="LysR_HTH_N"/>
</dbReference>
<dbReference type="Gene3D" id="3.40.190.290">
    <property type="match status" value="1"/>
</dbReference>
<keyword evidence="7" id="KW-1185">Reference proteome</keyword>
<proteinExistence type="inferred from homology"/>
<dbReference type="SUPFAM" id="SSF53850">
    <property type="entry name" value="Periplasmic binding protein-like II"/>
    <property type="match status" value="1"/>
</dbReference>
<evidence type="ECO:0000313" key="6">
    <source>
        <dbReference type="EMBL" id="SFP59362.1"/>
    </source>
</evidence>
<dbReference type="GO" id="GO:0003677">
    <property type="term" value="F:DNA binding"/>
    <property type="evidence" value="ECO:0007669"/>
    <property type="project" value="UniProtKB-KW"/>
</dbReference>
<reference evidence="6 7" key="1">
    <citation type="submission" date="2016-10" db="EMBL/GenBank/DDBJ databases">
        <authorList>
            <person name="Varghese N."/>
            <person name="Submissions S."/>
        </authorList>
    </citation>
    <scope>NUCLEOTIDE SEQUENCE [LARGE SCALE GENOMIC DNA]</scope>
    <source>
        <strain evidence="6 7">DSM 1361</strain>
    </source>
</reference>
<evidence type="ECO:0000313" key="7">
    <source>
        <dbReference type="Proteomes" id="UP000243745"/>
    </source>
</evidence>
<evidence type="ECO:0000256" key="3">
    <source>
        <dbReference type="ARBA" id="ARBA00023125"/>
    </source>
</evidence>
<dbReference type="RefSeq" id="WP_093143008.1">
    <property type="nucleotide sequence ID" value="NZ_FOXF01000041.1"/>
</dbReference>
<keyword evidence="2" id="KW-0805">Transcription regulation</keyword>
<dbReference type="PROSITE" id="PS50931">
    <property type="entry name" value="HTH_LYSR"/>
    <property type="match status" value="1"/>
</dbReference>
<comment type="similarity">
    <text evidence="1">Belongs to the LysR transcriptional regulatory family.</text>
</comment>
<dbReference type="SUPFAM" id="SSF46785">
    <property type="entry name" value="Winged helix' DNA-binding domain"/>
    <property type="match status" value="1"/>
</dbReference>
<dbReference type="CDD" id="cd05466">
    <property type="entry name" value="PBP2_LTTR_substrate"/>
    <property type="match status" value="1"/>
</dbReference>
<dbReference type="AlphaFoldDB" id="A0A662ZIW5"/>
<dbReference type="InterPro" id="IPR050950">
    <property type="entry name" value="HTH-type_LysR_regulators"/>
</dbReference>
<dbReference type="InterPro" id="IPR036390">
    <property type="entry name" value="WH_DNA-bd_sf"/>
</dbReference>
<organism evidence="6 7">
    <name type="scientific">Ruminobacter amylophilus</name>
    <dbReference type="NCBI Taxonomy" id="867"/>
    <lineage>
        <taxon>Bacteria</taxon>
        <taxon>Pseudomonadati</taxon>
        <taxon>Pseudomonadota</taxon>
        <taxon>Gammaproteobacteria</taxon>
        <taxon>Aeromonadales</taxon>
        <taxon>Succinivibrionaceae</taxon>
        <taxon>Ruminobacter</taxon>
    </lineage>
</organism>
<dbReference type="OrthoDB" id="646694at2"/>
<gene>
    <name evidence="6" type="ORF">SAMN02910344_01812</name>
</gene>
<sequence>MDLKLLKNFLMVAKTGNMTRASAMLFITQSALSKQMKELEAEFGCTFFERIGGGMKLTEEGLLLRKRAEDIVSLVDKTKQEFRDIEDIIGGDVHIGAPETCHIDIFARELLAFRRKYPGLRCHVISGMTEQVTEKMDGGLLDFVIISGLPDTDKYNYIRYPADDIWGMVVRRDHLLAAMDKITIDDLLPHNIIISTQGLSEEISGWCGDRANELKVTDTVNLAYNGSRFVRENIAVMLTYKGLVDTSPGNGLVWIPLYPELSTPTYLIWQKFQVFTPIVEKFLEHLIRAFKKLNQVIPNND</sequence>
<dbReference type="Pfam" id="PF03466">
    <property type="entry name" value="LysR_substrate"/>
    <property type="match status" value="1"/>
</dbReference>
<dbReference type="PANTHER" id="PTHR30419:SF8">
    <property type="entry name" value="NITROGEN ASSIMILATION TRANSCRIPTIONAL ACTIVATOR-RELATED"/>
    <property type="match status" value="1"/>
</dbReference>
<evidence type="ECO:0000256" key="2">
    <source>
        <dbReference type="ARBA" id="ARBA00023015"/>
    </source>
</evidence>
<dbReference type="PANTHER" id="PTHR30419">
    <property type="entry name" value="HTH-TYPE TRANSCRIPTIONAL REGULATOR YBHD"/>
    <property type="match status" value="1"/>
</dbReference>
<dbReference type="InterPro" id="IPR036388">
    <property type="entry name" value="WH-like_DNA-bd_sf"/>
</dbReference>
<dbReference type="GO" id="GO:0003700">
    <property type="term" value="F:DNA-binding transcription factor activity"/>
    <property type="evidence" value="ECO:0007669"/>
    <property type="project" value="InterPro"/>
</dbReference>
<evidence type="ECO:0000259" key="5">
    <source>
        <dbReference type="PROSITE" id="PS50931"/>
    </source>
</evidence>
<protein>
    <submittedName>
        <fullName evidence="6">DNA-binding transcriptional regulator, LysR family</fullName>
    </submittedName>
</protein>
<dbReference type="GO" id="GO:0005829">
    <property type="term" value="C:cytosol"/>
    <property type="evidence" value="ECO:0007669"/>
    <property type="project" value="TreeGrafter"/>
</dbReference>
<dbReference type="InterPro" id="IPR005119">
    <property type="entry name" value="LysR_subst-bd"/>
</dbReference>
<dbReference type="Pfam" id="PF00126">
    <property type="entry name" value="HTH_1"/>
    <property type="match status" value="1"/>
</dbReference>